<organism evidence="5 6">
    <name type="scientific">Gossypium australe</name>
    <dbReference type="NCBI Taxonomy" id="47621"/>
    <lineage>
        <taxon>Eukaryota</taxon>
        <taxon>Viridiplantae</taxon>
        <taxon>Streptophyta</taxon>
        <taxon>Embryophyta</taxon>
        <taxon>Tracheophyta</taxon>
        <taxon>Spermatophyta</taxon>
        <taxon>Magnoliopsida</taxon>
        <taxon>eudicotyledons</taxon>
        <taxon>Gunneridae</taxon>
        <taxon>Pentapetalae</taxon>
        <taxon>rosids</taxon>
        <taxon>malvids</taxon>
        <taxon>Malvales</taxon>
        <taxon>Malvaceae</taxon>
        <taxon>Malvoideae</taxon>
        <taxon>Gossypium</taxon>
    </lineage>
</organism>
<evidence type="ECO:0000256" key="4">
    <source>
        <dbReference type="ARBA" id="ARBA00025806"/>
    </source>
</evidence>
<comment type="subcellular location">
    <subcellularLocation>
        <location evidence="1">Nucleus</location>
    </subcellularLocation>
</comment>
<dbReference type="PRINTS" id="PR02064">
    <property type="entry name" value="DONSON"/>
</dbReference>
<dbReference type="AlphaFoldDB" id="A0A5B6V7N0"/>
<evidence type="ECO:0000256" key="2">
    <source>
        <dbReference type="ARBA" id="ARBA00022473"/>
    </source>
</evidence>
<dbReference type="PANTHER" id="PTHR12972:SF0">
    <property type="entry name" value="PROTEIN DOWNSTREAM NEIGHBOR OF SON"/>
    <property type="match status" value="1"/>
</dbReference>
<evidence type="ECO:0000256" key="3">
    <source>
        <dbReference type="ARBA" id="ARBA00023242"/>
    </source>
</evidence>
<sequence>MAKVAAHSALTSTSQQIGGDALKFGTSVKRKTPSELRGEQLKRTNVAELVSKSLAPSEMENGLKKADLQRNPKYIDIRMDEVFPAKKPRKIVQLSKLAAKRRSLHFQIWLPREGNSFHEGSVASDDVPKDDVPHRTLEKCNQGTFLSVTELSTGGQKLSGLATVDMDKALKGLAACEAIPNIPPESSERFDDISSGNFCSDFHVTGQKIPLDFTLKTYARLVSMTCGTYNGMPQFTSHSGSSEGKNICSASQTRLASQVLNSNAFHSWIYPQSTIPPSLISVLISAAADGVEMDFLRKRLGAWEESFRSLYYMFRENACRIFYVCTSHFVVMFTAANGSGRSRSYHAYISQSTRGLRSSLKEQDVSFSMPLCHSYVEHVTTEDLLELSEIEKHNLGQTRRMNSFSDVDNTPQSLLAFSGKENVHGLYEILLNYRSFLTFLNAADVPLLYSPVPFQHAALSAPEVRCMEIKRPDRGAALPHGSILKDSCSMPNSSAGLCYSIEIKDSYIPPWIISNMCAQMVSKGQSFEASFTTEHTSVGLNIGVGAVCEIGDSSEATQETIGYAFDIPGVMVSPHLNSGLVKGLKYCNDSYIVSLTPL</sequence>
<dbReference type="GO" id="GO:0005634">
    <property type="term" value="C:nucleus"/>
    <property type="evidence" value="ECO:0007669"/>
    <property type="project" value="UniProtKB-SubCell"/>
</dbReference>
<accession>A0A5B6V7N0</accession>
<name>A0A5B6V7N0_9ROSI</name>
<keyword evidence="3" id="KW-0539">Nucleus</keyword>
<dbReference type="OrthoDB" id="534063at2759"/>
<dbReference type="GO" id="GO:0033260">
    <property type="term" value="P:nuclear DNA replication"/>
    <property type="evidence" value="ECO:0007669"/>
    <property type="project" value="TreeGrafter"/>
</dbReference>
<gene>
    <name evidence="5" type="ORF">EPI10_000371</name>
</gene>
<reference evidence="5" key="1">
    <citation type="submission" date="2019-08" db="EMBL/GenBank/DDBJ databases">
        <authorList>
            <person name="Liu F."/>
        </authorList>
    </citation>
    <scope>NUCLEOTIDE SEQUENCE [LARGE SCALE GENOMIC DNA]</scope>
    <source>
        <strain evidence="5">PA1801</strain>
        <tissue evidence="5">Leaf</tissue>
    </source>
</reference>
<evidence type="ECO:0000313" key="6">
    <source>
        <dbReference type="Proteomes" id="UP000325315"/>
    </source>
</evidence>
<evidence type="ECO:0000256" key="1">
    <source>
        <dbReference type="ARBA" id="ARBA00004123"/>
    </source>
</evidence>
<dbReference type="PANTHER" id="PTHR12972">
    <property type="entry name" value="DOWNSTREAM NEIGHBOR OF SON"/>
    <property type="match status" value="1"/>
</dbReference>
<dbReference type="EMBL" id="SMMG02000007">
    <property type="protein sequence ID" value="KAA3465170.1"/>
    <property type="molecule type" value="Genomic_DNA"/>
</dbReference>
<protein>
    <submittedName>
        <fullName evidence="5">Protein downstream neighbor of Son-like</fullName>
    </submittedName>
</protein>
<proteinExistence type="inferred from homology"/>
<dbReference type="InterPro" id="IPR024861">
    <property type="entry name" value="Donson"/>
</dbReference>
<dbReference type="Proteomes" id="UP000325315">
    <property type="component" value="Unassembled WGS sequence"/>
</dbReference>
<keyword evidence="2" id="KW-0217">Developmental protein</keyword>
<comment type="similarity">
    <text evidence="4">Belongs to the DONSON family.</text>
</comment>
<comment type="caution">
    <text evidence="5">The sequence shown here is derived from an EMBL/GenBank/DDBJ whole genome shotgun (WGS) entry which is preliminary data.</text>
</comment>
<keyword evidence="6" id="KW-1185">Reference proteome</keyword>
<evidence type="ECO:0000313" key="5">
    <source>
        <dbReference type="EMBL" id="KAA3465170.1"/>
    </source>
</evidence>